<dbReference type="Pfam" id="PF01453">
    <property type="entry name" value="B_lectin"/>
    <property type="match status" value="1"/>
</dbReference>
<keyword evidence="4" id="KW-0808">Transferase</keyword>
<keyword evidence="5 11" id="KW-0732">Signal</keyword>
<dbReference type="InterPro" id="IPR001480">
    <property type="entry name" value="Bulb-type_lectin_dom"/>
</dbReference>
<dbReference type="InterPro" id="IPR008271">
    <property type="entry name" value="Ser/Thr_kinase_AS"/>
</dbReference>
<keyword evidence="10" id="KW-1133">Transmembrane helix</keyword>
<evidence type="ECO:0000256" key="11">
    <source>
        <dbReference type="SAM" id="SignalP"/>
    </source>
</evidence>
<dbReference type="EMBL" id="BQNB010020252">
    <property type="protein sequence ID" value="GJT93958.1"/>
    <property type="molecule type" value="Genomic_DNA"/>
</dbReference>
<keyword evidence="7" id="KW-0418">Kinase</keyword>
<dbReference type="PROSITE" id="PS00316">
    <property type="entry name" value="THAUMATIN_1"/>
    <property type="match status" value="1"/>
</dbReference>
<evidence type="ECO:0000256" key="5">
    <source>
        <dbReference type="ARBA" id="ARBA00022729"/>
    </source>
</evidence>
<dbReference type="Gene3D" id="2.90.10.10">
    <property type="entry name" value="Bulb-type lectin domain"/>
    <property type="match status" value="1"/>
</dbReference>
<organism evidence="14 15">
    <name type="scientific">Tanacetum coccineum</name>
    <dbReference type="NCBI Taxonomy" id="301880"/>
    <lineage>
        <taxon>Eukaryota</taxon>
        <taxon>Viridiplantae</taxon>
        <taxon>Streptophyta</taxon>
        <taxon>Embryophyta</taxon>
        <taxon>Tracheophyta</taxon>
        <taxon>Spermatophyta</taxon>
        <taxon>Magnoliopsida</taxon>
        <taxon>eudicotyledons</taxon>
        <taxon>Gunneridae</taxon>
        <taxon>Pentapetalae</taxon>
        <taxon>asterids</taxon>
        <taxon>campanulids</taxon>
        <taxon>Asterales</taxon>
        <taxon>Asteraceae</taxon>
        <taxon>Asteroideae</taxon>
        <taxon>Anthemideae</taxon>
        <taxon>Anthemidinae</taxon>
        <taxon>Tanacetum</taxon>
    </lineage>
</organism>
<evidence type="ECO:0000313" key="15">
    <source>
        <dbReference type="Proteomes" id="UP001151760"/>
    </source>
</evidence>
<dbReference type="Gene3D" id="1.10.510.10">
    <property type="entry name" value="Transferase(Phosphotransferase) domain 1"/>
    <property type="match status" value="2"/>
</dbReference>
<dbReference type="SMART" id="SM00220">
    <property type="entry name" value="S_TKc"/>
    <property type="match status" value="1"/>
</dbReference>
<dbReference type="PROSITE" id="PS50011">
    <property type="entry name" value="PROTEIN_KINASE_DOM"/>
    <property type="match status" value="1"/>
</dbReference>
<dbReference type="PRINTS" id="PR00347">
    <property type="entry name" value="THAUMATIN"/>
</dbReference>
<dbReference type="SUPFAM" id="SSF51110">
    <property type="entry name" value="alpha-D-mannose-specific plant lectins"/>
    <property type="match status" value="1"/>
</dbReference>
<keyword evidence="6" id="KW-0547">Nucleotide-binding</keyword>
<reference evidence="14" key="2">
    <citation type="submission" date="2022-01" db="EMBL/GenBank/DDBJ databases">
        <authorList>
            <person name="Yamashiro T."/>
            <person name="Shiraishi A."/>
            <person name="Satake H."/>
            <person name="Nakayama K."/>
        </authorList>
    </citation>
    <scope>NUCLEOTIDE SEQUENCE</scope>
</reference>
<feature type="domain" description="Protein kinase" evidence="12">
    <location>
        <begin position="588"/>
        <end position="849"/>
    </location>
</feature>
<dbReference type="Proteomes" id="UP001151760">
    <property type="component" value="Unassembled WGS sequence"/>
</dbReference>
<feature type="domain" description="Bulb-type lectin" evidence="13">
    <location>
        <begin position="227"/>
        <end position="348"/>
    </location>
</feature>
<feature type="chain" id="PRO_5045159158" evidence="11">
    <location>
        <begin position="36"/>
        <end position="880"/>
    </location>
</feature>
<dbReference type="InterPro" id="IPR001938">
    <property type="entry name" value="Thaumatin"/>
</dbReference>
<keyword evidence="10" id="KW-0472">Membrane</keyword>
<name>A0ABQ5I1N5_9ASTR</name>
<comment type="subcellular location">
    <subcellularLocation>
        <location evidence="1">Cell membrane</location>
        <topology evidence="1">Single-pass type I membrane protein</topology>
    </subcellularLocation>
</comment>
<dbReference type="Gene3D" id="2.60.110.10">
    <property type="entry name" value="Thaumatin"/>
    <property type="match status" value="1"/>
</dbReference>
<feature type="signal peptide" evidence="11">
    <location>
        <begin position="1"/>
        <end position="35"/>
    </location>
</feature>
<dbReference type="InterPro" id="IPR000719">
    <property type="entry name" value="Prot_kinase_dom"/>
</dbReference>
<dbReference type="SUPFAM" id="SSF49870">
    <property type="entry name" value="Osmotin, thaumatin-like protein"/>
    <property type="match status" value="1"/>
</dbReference>
<accession>A0ABQ5I1N5</accession>
<dbReference type="InterPro" id="IPR037176">
    <property type="entry name" value="Osmotin/thaumatin-like_sf"/>
</dbReference>
<proteinExistence type="predicted"/>
<dbReference type="SMART" id="SM00108">
    <property type="entry name" value="B_lectin"/>
    <property type="match status" value="1"/>
</dbReference>
<dbReference type="InterPro" id="IPR036426">
    <property type="entry name" value="Bulb-type_lectin_dom_sf"/>
</dbReference>
<evidence type="ECO:0000256" key="9">
    <source>
        <dbReference type="ARBA" id="ARBA00023180"/>
    </source>
</evidence>
<evidence type="ECO:0000256" key="8">
    <source>
        <dbReference type="ARBA" id="ARBA00022840"/>
    </source>
</evidence>
<dbReference type="Pfam" id="PF07714">
    <property type="entry name" value="PK_Tyr_Ser-Thr"/>
    <property type="match status" value="2"/>
</dbReference>
<evidence type="ECO:0000256" key="1">
    <source>
        <dbReference type="ARBA" id="ARBA00004251"/>
    </source>
</evidence>
<gene>
    <name evidence="14" type="ORF">Tco_1082803</name>
</gene>
<evidence type="ECO:0000313" key="14">
    <source>
        <dbReference type="EMBL" id="GJT93958.1"/>
    </source>
</evidence>
<keyword evidence="2" id="KW-1003">Cell membrane</keyword>
<dbReference type="PANTHER" id="PTHR27002:SF548">
    <property type="entry name" value="RECEPTOR-LIKE SERINE_THREONINE-PROTEIN KINASE"/>
    <property type="match status" value="1"/>
</dbReference>
<evidence type="ECO:0000256" key="10">
    <source>
        <dbReference type="SAM" id="Phobius"/>
    </source>
</evidence>
<evidence type="ECO:0000256" key="6">
    <source>
        <dbReference type="ARBA" id="ARBA00022741"/>
    </source>
</evidence>
<sequence length="880" mass="98238">MILTMTTQINAPLLLHSHILSFLLFLWFLSDGASGTKITIVNDCGFTVWPGISSSPVLNVTGFELAMGTSQDFQVPGNWSGSIWGRTGCNFDGSGHGSCVTGDCGGEMECNGRNYTQPVTVAELSVTKDYESFYVGILNGFNIPMTVEPSRGDRNCQTLGCANDLNQRCPPELKLEGGGGCRSCQGSCGYSEYMRLAKWACPRSLNGAYTCLNADYTVRFCPPSNTFSTLRVDSQIQAGYELFSSNGIFWLTFLFYEEPNLNTLTLRSSFENEEIVWAASWNTPNTLRSSLSIDPNTGNLIVTEGGKIVLNITDIQAVPNPNVTATLEDNGNFRLINESNKRVLWESFDHPNNVLLPGMKLGYDHTTGKNWSLISSISALSPVQGAFTLSWEPTEQNLVIQRRGQPYWTSGKMEDQNFPYLQLNSPNSKTKYKLSYVDNNTVKYFSYSVDQDSGSEDDDGIIPMWILNSNGKITDGKNKVSWTPEFCYGLNSATGCMEDPTNMRKCKGGNQTFTHEYVSFDPSNTNSITTDRMHLIWILIGTAIALVLLCLGLLWCHKKRKHRQEEKERRRRDEYFLELTASDSFKDVHQLENNGQGGFGPVYKGKLSDGREVAIKRLSKTSGQGLVEFKNELILISKLQHTNLVRVLDKNRKQELDWATRFNIIEGIAQGLLYLHKYSRMRVIHRDLKASNVLLDENMNAKISDFGMARIFSPNESQAMTKRVVGTFGYMSPEYVIGGTFSVKSDIFSFGVLMLEIVTGRKTSSFIHTDPTSSLIGYAWELYQKGNAVELMDPTLANTCVAQQFLRTVHVALLCVQNHATDRPTTSDMISMLLNDTVSLPIPNEPPFISQREDSDLNSIRSKTEDCSVNNMTITVLDAR</sequence>
<dbReference type="PROSITE" id="PS51367">
    <property type="entry name" value="THAUMATIN_2"/>
    <property type="match status" value="1"/>
</dbReference>
<evidence type="ECO:0000256" key="3">
    <source>
        <dbReference type="ARBA" id="ARBA00022527"/>
    </source>
</evidence>
<dbReference type="InterPro" id="IPR021820">
    <property type="entry name" value="S-locus_recpt_kinase_C"/>
</dbReference>
<dbReference type="SUPFAM" id="SSF56112">
    <property type="entry name" value="Protein kinase-like (PK-like)"/>
    <property type="match status" value="1"/>
</dbReference>
<reference evidence="14" key="1">
    <citation type="journal article" date="2022" name="Int. J. Mol. Sci.">
        <title>Draft Genome of Tanacetum Coccineum: Genomic Comparison of Closely Related Tanacetum-Family Plants.</title>
        <authorList>
            <person name="Yamashiro T."/>
            <person name="Shiraishi A."/>
            <person name="Nakayama K."/>
            <person name="Satake H."/>
        </authorList>
    </citation>
    <scope>NUCLEOTIDE SEQUENCE</scope>
</reference>
<comment type="caution">
    <text evidence="14">The sequence shown here is derived from an EMBL/GenBank/DDBJ whole genome shotgun (WGS) entry which is preliminary data.</text>
</comment>
<keyword evidence="8" id="KW-0067">ATP-binding</keyword>
<dbReference type="PROSITE" id="PS00108">
    <property type="entry name" value="PROTEIN_KINASE_ST"/>
    <property type="match status" value="1"/>
</dbReference>
<dbReference type="SMART" id="SM00205">
    <property type="entry name" value="THN"/>
    <property type="match status" value="1"/>
</dbReference>
<dbReference type="PANTHER" id="PTHR27002">
    <property type="entry name" value="RECEPTOR-LIKE SERINE/THREONINE-PROTEIN KINASE SD1-8"/>
    <property type="match status" value="1"/>
</dbReference>
<dbReference type="Pfam" id="PF00314">
    <property type="entry name" value="Thaumatin"/>
    <property type="match status" value="1"/>
</dbReference>
<keyword evidence="9" id="KW-0325">Glycoprotein</keyword>
<dbReference type="InterPro" id="IPR001245">
    <property type="entry name" value="Ser-Thr/Tyr_kinase_cat_dom"/>
</dbReference>
<feature type="transmembrane region" description="Helical" evidence="10">
    <location>
        <begin position="535"/>
        <end position="556"/>
    </location>
</feature>
<evidence type="ECO:0000259" key="13">
    <source>
        <dbReference type="PROSITE" id="PS50927"/>
    </source>
</evidence>
<dbReference type="InterPro" id="IPR011009">
    <property type="entry name" value="Kinase-like_dom_sf"/>
</dbReference>
<keyword evidence="15" id="KW-1185">Reference proteome</keyword>
<evidence type="ECO:0000256" key="4">
    <source>
        <dbReference type="ARBA" id="ARBA00022679"/>
    </source>
</evidence>
<evidence type="ECO:0000256" key="7">
    <source>
        <dbReference type="ARBA" id="ARBA00022777"/>
    </source>
</evidence>
<dbReference type="InterPro" id="IPR017949">
    <property type="entry name" value="Thaumatin_CS"/>
</dbReference>
<evidence type="ECO:0000259" key="12">
    <source>
        <dbReference type="PROSITE" id="PS50011"/>
    </source>
</evidence>
<protein>
    <submittedName>
        <fullName evidence="14">G-type lectin S-receptor-like serine/threonine-protein kinase</fullName>
    </submittedName>
</protein>
<dbReference type="PROSITE" id="PS50927">
    <property type="entry name" value="BULB_LECTIN"/>
    <property type="match status" value="1"/>
</dbReference>
<keyword evidence="10" id="KW-0812">Transmembrane</keyword>
<keyword evidence="3" id="KW-0723">Serine/threonine-protein kinase</keyword>
<dbReference type="Pfam" id="PF11883">
    <property type="entry name" value="DUF3403"/>
    <property type="match status" value="1"/>
</dbReference>
<evidence type="ECO:0000256" key="2">
    <source>
        <dbReference type="ARBA" id="ARBA00022475"/>
    </source>
</evidence>